<reference evidence="1" key="2">
    <citation type="submission" date="2022-01" db="EMBL/GenBank/DDBJ databases">
        <authorList>
            <person name="Yamashiro T."/>
            <person name="Shiraishi A."/>
            <person name="Satake H."/>
            <person name="Nakayama K."/>
        </authorList>
    </citation>
    <scope>NUCLEOTIDE SEQUENCE</scope>
</reference>
<gene>
    <name evidence="1" type="ORF">Tco_0991998</name>
</gene>
<evidence type="ECO:0000313" key="2">
    <source>
        <dbReference type="Proteomes" id="UP001151760"/>
    </source>
</evidence>
<protein>
    <submittedName>
        <fullName evidence="1">Uncharacterized protein</fullName>
    </submittedName>
</protein>
<accession>A0ABQ5F1Y3</accession>
<proteinExistence type="predicted"/>
<organism evidence="1 2">
    <name type="scientific">Tanacetum coccineum</name>
    <dbReference type="NCBI Taxonomy" id="301880"/>
    <lineage>
        <taxon>Eukaryota</taxon>
        <taxon>Viridiplantae</taxon>
        <taxon>Streptophyta</taxon>
        <taxon>Embryophyta</taxon>
        <taxon>Tracheophyta</taxon>
        <taxon>Spermatophyta</taxon>
        <taxon>Magnoliopsida</taxon>
        <taxon>eudicotyledons</taxon>
        <taxon>Gunneridae</taxon>
        <taxon>Pentapetalae</taxon>
        <taxon>asterids</taxon>
        <taxon>campanulids</taxon>
        <taxon>Asterales</taxon>
        <taxon>Asteraceae</taxon>
        <taxon>Asteroideae</taxon>
        <taxon>Anthemideae</taxon>
        <taxon>Anthemidinae</taxon>
        <taxon>Tanacetum</taxon>
    </lineage>
</organism>
<dbReference type="EMBL" id="BQNB010016890">
    <property type="protein sequence ID" value="GJT56944.1"/>
    <property type="molecule type" value="Genomic_DNA"/>
</dbReference>
<evidence type="ECO:0000313" key="1">
    <source>
        <dbReference type="EMBL" id="GJT56944.1"/>
    </source>
</evidence>
<reference evidence="1" key="1">
    <citation type="journal article" date="2022" name="Int. J. Mol. Sci.">
        <title>Draft Genome of Tanacetum Coccineum: Genomic Comparison of Closely Related Tanacetum-Family Plants.</title>
        <authorList>
            <person name="Yamashiro T."/>
            <person name="Shiraishi A."/>
            <person name="Nakayama K."/>
            <person name="Satake H."/>
        </authorList>
    </citation>
    <scope>NUCLEOTIDE SEQUENCE</scope>
</reference>
<comment type="caution">
    <text evidence="1">The sequence shown here is derived from an EMBL/GenBank/DDBJ whole genome shotgun (WGS) entry which is preliminary data.</text>
</comment>
<dbReference type="Proteomes" id="UP001151760">
    <property type="component" value="Unassembled WGS sequence"/>
</dbReference>
<keyword evidence="2" id="KW-1185">Reference proteome</keyword>
<sequence length="86" mass="9943">MRVMRWRPSVVNGDDRQGPFVGDDDCMTVTLPVWRGLVRKRGKNKEEGGEVRGEKASEYRKKKAERKCIKESIRTELYDSRGDVSL</sequence>
<name>A0ABQ5F1Y3_9ASTR</name>